<dbReference type="Proteomes" id="UP000430202">
    <property type="component" value="Unassembled WGS sequence"/>
</dbReference>
<name>A0A653VQE1_9FLAO</name>
<dbReference type="EMBL" id="CABWLR010000006">
    <property type="protein sequence ID" value="VXC08660.1"/>
    <property type="molecule type" value="Genomic_DNA"/>
</dbReference>
<evidence type="ECO:0000313" key="1">
    <source>
        <dbReference type="EMBL" id="VXC08660.1"/>
    </source>
</evidence>
<dbReference type="Pfam" id="PF20311">
    <property type="entry name" value="DUF6607"/>
    <property type="match status" value="1"/>
</dbReference>
<protein>
    <submittedName>
        <fullName evidence="1">Uncharacterized protein</fullName>
    </submittedName>
</protein>
<proteinExistence type="predicted"/>
<keyword evidence="2" id="KW-1185">Reference proteome</keyword>
<reference evidence="1 2" key="1">
    <citation type="submission" date="2019-10" db="EMBL/GenBank/DDBJ databases">
        <authorList>
            <person name="Karimi E."/>
        </authorList>
    </citation>
    <scope>NUCLEOTIDE SEQUENCE [LARGE SCALE GENOMIC DNA]</scope>
    <source>
        <strain evidence="1">Maribacter sp. 151</strain>
    </source>
</reference>
<dbReference type="AlphaFoldDB" id="A0A653VQE1"/>
<sequence length="312" mass="36496">MSRTLKYLTRKMKTVLPTILALVLSVGAIAQRAKMKEDREAIKSMCGCFEVTFNFAETFNHSTDSLYKPSKTKVDKGLEWAELVTDEDDKISIQHLLQVGNPADPHIVKHWRQDWLYENTDLYSYNADNTWTYKKLPADQVKGQWTQKVFQVDDSPRYEGSSTWVHVDGKSFWENTSDAPLPRREYTTRSDYNLTVRGNRHEVTDYGWLHDQDNKKVIREAGKEDIILAQEKGYNTYVKVDDSRCAAAAAWWKSNGDKWAMVRAKWDDVYGRNQNLTLEEKVDNKVLYKYLFDDEYNQEEEIEEVIESFVKK</sequence>
<accession>A0A653VQE1</accession>
<dbReference type="InterPro" id="IPR046715">
    <property type="entry name" value="DUF6607"/>
</dbReference>
<evidence type="ECO:0000313" key="2">
    <source>
        <dbReference type="Proteomes" id="UP000430202"/>
    </source>
</evidence>
<organism evidence="1 2">
    <name type="scientific">Maribacter litoralis</name>
    <dbReference type="NCBI Taxonomy" id="2059726"/>
    <lineage>
        <taxon>Bacteria</taxon>
        <taxon>Pseudomonadati</taxon>
        <taxon>Bacteroidota</taxon>
        <taxon>Flavobacteriia</taxon>
        <taxon>Flavobacteriales</taxon>
        <taxon>Flavobacteriaceae</taxon>
        <taxon>Maribacter</taxon>
    </lineage>
</organism>
<gene>
    <name evidence="1" type="ORF">MARI151_60013</name>
</gene>